<name>A0ABP7U3X5_9BACT</name>
<keyword evidence="3" id="KW-1185">Reference proteome</keyword>
<reference evidence="3" key="1">
    <citation type="journal article" date="2019" name="Int. J. Syst. Evol. Microbiol.">
        <title>The Global Catalogue of Microorganisms (GCM) 10K type strain sequencing project: providing services to taxonomists for standard genome sequencing and annotation.</title>
        <authorList>
            <consortium name="The Broad Institute Genomics Platform"/>
            <consortium name="The Broad Institute Genome Sequencing Center for Infectious Disease"/>
            <person name="Wu L."/>
            <person name="Ma J."/>
        </authorList>
    </citation>
    <scope>NUCLEOTIDE SEQUENCE [LARGE SCALE GENOMIC DNA]</scope>
    <source>
        <strain evidence="3">JCM 17225</strain>
    </source>
</reference>
<sequence>MIPEDVIAEINQKLETAFAQLDDWFAAPEAIRRYHPADGGWTIDEILEHVALTNHYLLILIEKGAAKALKNAHGLDLATELDARQSARVRLDEISQPGAFKWMRPDHMAPHGLKSGPEVAATLRQQLHQCQAVLSRLPNGEGVLCRTTMTVNELGKMDVYDFVYFLGKHAERHLAQIAGVATEYQAQSR</sequence>
<proteinExistence type="predicted"/>
<dbReference type="InterPro" id="IPR034660">
    <property type="entry name" value="DinB/YfiT-like"/>
</dbReference>
<dbReference type="Gene3D" id="1.20.120.450">
    <property type="entry name" value="dinb family like domain"/>
    <property type="match status" value="1"/>
</dbReference>
<evidence type="ECO:0000259" key="1">
    <source>
        <dbReference type="Pfam" id="PF12867"/>
    </source>
</evidence>
<evidence type="ECO:0000313" key="2">
    <source>
        <dbReference type="EMBL" id="GAA4035498.1"/>
    </source>
</evidence>
<dbReference type="InterPro" id="IPR024775">
    <property type="entry name" value="DinB-like"/>
</dbReference>
<dbReference type="Pfam" id="PF12867">
    <property type="entry name" value="DinB_2"/>
    <property type="match status" value="1"/>
</dbReference>
<accession>A0ABP7U3X5</accession>
<feature type="domain" description="DinB-like" evidence="1">
    <location>
        <begin position="23"/>
        <end position="177"/>
    </location>
</feature>
<dbReference type="RefSeq" id="WP_345053662.1">
    <property type="nucleotide sequence ID" value="NZ_BAABDK010000016.1"/>
</dbReference>
<dbReference type="EMBL" id="BAABDK010000016">
    <property type="protein sequence ID" value="GAA4035498.1"/>
    <property type="molecule type" value="Genomic_DNA"/>
</dbReference>
<gene>
    <name evidence="2" type="ORF">GCM10022409_20240</name>
</gene>
<dbReference type="SUPFAM" id="SSF109854">
    <property type="entry name" value="DinB/YfiT-like putative metalloenzymes"/>
    <property type="match status" value="1"/>
</dbReference>
<comment type="caution">
    <text evidence="2">The sequence shown here is derived from an EMBL/GenBank/DDBJ whole genome shotgun (WGS) entry which is preliminary data.</text>
</comment>
<evidence type="ECO:0000313" key="3">
    <source>
        <dbReference type="Proteomes" id="UP001501469"/>
    </source>
</evidence>
<dbReference type="Proteomes" id="UP001501469">
    <property type="component" value="Unassembled WGS sequence"/>
</dbReference>
<organism evidence="2 3">
    <name type="scientific">Hymenobacter glaciei</name>
    <dbReference type="NCBI Taxonomy" id="877209"/>
    <lineage>
        <taxon>Bacteria</taxon>
        <taxon>Pseudomonadati</taxon>
        <taxon>Bacteroidota</taxon>
        <taxon>Cytophagia</taxon>
        <taxon>Cytophagales</taxon>
        <taxon>Hymenobacteraceae</taxon>
        <taxon>Hymenobacter</taxon>
    </lineage>
</organism>
<protein>
    <recommendedName>
        <fullName evidence="1">DinB-like domain-containing protein</fullName>
    </recommendedName>
</protein>